<dbReference type="SUPFAM" id="SSF55781">
    <property type="entry name" value="GAF domain-like"/>
    <property type="match status" value="1"/>
</dbReference>
<evidence type="ECO:0000259" key="5">
    <source>
        <dbReference type="PROSITE" id="PS51078"/>
    </source>
</evidence>
<sequence>MDHQGEDGDAGALASSARKSGTQCIHRSLGVLRLLAGSPPEGVKLTDIANALDLSHPTAHRILKALEEEGVVDRVRGSRRYTIGSEAIWLGLPAAQRFPIASIAGPALDRLCETVGDSIFLAVRSRNDSVYVDRRIGSYPIQATRLSLGARRPLGVSVAGRAMMGFLSKAKVDAILDENEGAYSKFKLSRDKVAEDLGLARERGYLLSGSLVNRERRVLSAPVLDIVGSPVAAVSIIASVHRLPAERIDRVVPQLKAAVREIGDSLIQNGRKQIAC</sequence>
<dbReference type="GO" id="GO:0003700">
    <property type="term" value="F:DNA-binding transcription factor activity"/>
    <property type="evidence" value="ECO:0007669"/>
    <property type="project" value="TreeGrafter"/>
</dbReference>
<evidence type="ECO:0000256" key="3">
    <source>
        <dbReference type="ARBA" id="ARBA00023163"/>
    </source>
</evidence>
<dbReference type="PROSITE" id="PS51077">
    <property type="entry name" value="HTH_ICLR"/>
    <property type="match status" value="1"/>
</dbReference>
<dbReference type="Gene3D" id="3.30.450.40">
    <property type="match status" value="1"/>
</dbReference>
<dbReference type="InterPro" id="IPR029016">
    <property type="entry name" value="GAF-like_dom_sf"/>
</dbReference>
<organism evidence="6 7">
    <name type="scientific">Donghicola mangrovi</name>
    <dbReference type="NCBI Taxonomy" id="2729614"/>
    <lineage>
        <taxon>Bacteria</taxon>
        <taxon>Pseudomonadati</taxon>
        <taxon>Pseudomonadota</taxon>
        <taxon>Alphaproteobacteria</taxon>
        <taxon>Rhodobacterales</taxon>
        <taxon>Roseobacteraceae</taxon>
        <taxon>Donghicola</taxon>
    </lineage>
</organism>
<dbReference type="Pfam" id="PF09339">
    <property type="entry name" value="HTH_IclR"/>
    <property type="match status" value="1"/>
</dbReference>
<dbReference type="GO" id="GO:0045892">
    <property type="term" value="P:negative regulation of DNA-templated transcription"/>
    <property type="evidence" value="ECO:0007669"/>
    <property type="project" value="TreeGrafter"/>
</dbReference>
<keyword evidence="3" id="KW-0804">Transcription</keyword>
<dbReference type="Pfam" id="PF01614">
    <property type="entry name" value="IclR_C"/>
    <property type="match status" value="1"/>
</dbReference>
<dbReference type="Proteomes" id="UP000592216">
    <property type="component" value="Unassembled WGS sequence"/>
</dbReference>
<dbReference type="Gene3D" id="1.10.10.10">
    <property type="entry name" value="Winged helix-like DNA-binding domain superfamily/Winged helix DNA-binding domain"/>
    <property type="match status" value="1"/>
</dbReference>
<evidence type="ECO:0000313" key="6">
    <source>
        <dbReference type="EMBL" id="NVO25565.1"/>
    </source>
</evidence>
<dbReference type="InterPro" id="IPR036388">
    <property type="entry name" value="WH-like_DNA-bd_sf"/>
</dbReference>
<dbReference type="PANTHER" id="PTHR30136:SF39">
    <property type="entry name" value="TRANSCRIPTIONAL REGULATORY PROTEIN"/>
    <property type="match status" value="1"/>
</dbReference>
<dbReference type="CDD" id="cd00090">
    <property type="entry name" value="HTH_ARSR"/>
    <property type="match status" value="1"/>
</dbReference>
<feature type="domain" description="IclR-ED" evidence="5">
    <location>
        <begin position="86"/>
        <end position="268"/>
    </location>
</feature>
<dbReference type="InterPro" id="IPR050707">
    <property type="entry name" value="HTH_MetabolicPath_Reg"/>
</dbReference>
<comment type="caution">
    <text evidence="6">The sequence shown here is derived from an EMBL/GenBank/DDBJ whole genome shotgun (WGS) entry which is preliminary data.</text>
</comment>
<dbReference type="GO" id="GO:0003677">
    <property type="term" value="F:DNA binding"/>
    <property type="evidence" value="ECO:0007669"/>
    <property type="project" value="UniProtKB-KW"/>
</dbReference>
<dbReference type="AlphaFoldDB" id="A0A850QGR7"/>
<evidence type="ECO:0000256" key="1">
    <source>
        <dbReference type="ARBA" id="ARBA00023015"/>
    </source>
</evidence>
<dbReference type="RefSeq" id="WP_177159092.1">
    <property type="nucleotide sequence ID" value="NZ_JABCJE010000018.1"/>
</dbReference>
<dbReference type="InterPro" id="IPR005471">
    <property type="entry name" value="Tscrpt_reg_IclR_N"/>
</dbReference>
<dbReference type="InterPro" id="IPR011991">
    <property type="entry name" value="ArsR-like_HTH"/>
</dbReference>
<gene>
    <name evidence="6" type="ORF">HJ536_19610</name>
</gene>
<evidence type="ECO:0000313" key="7">
    <source>
        <dbReference type="Proteomes" id="UP000592216"/>
    </source>
</evidence>
<dbReference type="InterPro" id="IPR014757">
    <property type="entry name" value="Tscrpt_reg_IclR_C"/>
</dbReference>
<accession>A0A850QGR7</accession>
<dbReference type="EMBL" id="JABCJE010000018">
    <property type="protein sequence ID" value="NVO25565.1"/>
    <property type="molecule type" value="Genomic_DNA"/>
</dbReference>
<dbReference type="PROSITE" id="PS51078">
    <property type="entry name" value="ICLR_ED"/>
    <property type="match status" value="1"/>
</dbReference>
<dbReference type="SMART" id="SM00346">
    <property type="entry name" value="HTH_ICLR"/>
    <property type="match status" value="1"/>
</dbReference>
<evidence type="ECO:0000259" key="4">
    <source>
        <dbReference type="PROSITE" id="PS51077"/>
    </source>
</evidence>
<dbReference type="PANTHER" id="PTHR30136">
    <property type="entry name" value="HELIX-TURN-HELIX TRANSCRIPTIONAL REGULATOR, ICLR FAMILY"/>
    <property type="match status" value="1"/>
</dbReference>
<feature type="domain" description="HTH iclR-type" evidence="4">
    <location>
        <begin position="22"/>
        <end position="85"/>
    </location>
</feature>
<proteinExistence type="predicted"/>
<dbReference type="InterPro" id="IPR036390">
    <property type="entry name" value="WH_DNA-bd_sf"/>
</dbReference>
<keyword evidence="2" id="KW-0238">DNA-binding</keyword>
<reference evidence="6 7" key="1">
    <citation type="submission" date="2020-04" db="EMBL/GenBank/DDBJ databases">
        <title>Donghicola sp., a member of the Rhodobacteraceae family isolated from mangrove forest in Thailand.</title>
        <authorList>
            <person name="Charoenyingcharoen P."/>
            <person name="Yukphan P."/>
        </authorList>
    </citation>
    <scope>NUCLEOTIDE SEQUENCE [LARGE SCALE GENOMIC DNA]</scope>
    <source>
        <strain evidence="6 7">B5-SW-15</strain>
    </source>
</reference>
<evidence type="ECO:0000256" key="2">
    <source>
        <dbReference type="ARBA" id="ARBA00023125"/>
    </source>
</evidence>
<protein>
    <submittedName>
        <fullName evidence="6">IclR family transcriptional regulator</fullName>
    </submittedName>
</protein>
<name>A0A850QGR7_9RHOB</name>
<dbReference type="SUPFAM" id="SSF46785">
    <property type="entry name" value="Winged helix' DNA-binding domain"/>
    <property type="match status" value="1"/>
</dbReference>
<keyword evidence="1" id="KW-0805">Transcription regulation</keyword>